<evidence type="ECO:0000313" key="1">
    <source>
        <dbReference type="EMBL" id="ORY07132.1"/>
    </source>
</evidence>
<name>A0A1Y1ZA38_9PLEO</name>
<dbReference type="AlphaFoldDB" id="A0A1Y1ZA38"/>
<reference evidence="1 2" key="1">
    <citation type="submission" date="2016-07" db="EMBL/GenBank/DDBJ databases">
        <title>Pervasive Adenine N6-methylation of Active Genes in Fungi.</title>
        <authorList>
            <consortium name="DOE Joint Genome Institute"/>
            <person name="Mondo S.J."/>
            <person name="Dannebaum R.O."/>
            <person name="Kuo R.C."/>
            <person name="Labutti K."/>
            <person name="Haridas S."/>
            <person name="Kuo A."/>
            <person name="Salamov A."/>
            <person name="Ahrendt S.R."/>
            <person name="Lipzen A."/>
            <person name="Sullivan W."/>
            <person name="Andreopoulos W.B."/>
            <person name="Clum A."/>
            <person name="Lindquist E."/>
            <person name="Daum C."/>
            <person name="Ramamoorthy G.K."/>
            <person name="Gryganskyi A."/>
            <person name="Culley D."/>
            <person name="Magnuson J.K."/>
            <person name="James T.Y."/>
            <person name="O'Malley M.A."/>
            <person name="Stajich J.E."/>
            <person name="Spatafora J.W."/>
            <person name="Visel A."/>
            <person name="Grigoriev I.V."/>
        </authorList>
    </citation>
    <scope>NUCLEOTIDE SEQUENCE [LARGE SCALE GENOMIC DNA]</scope>
    <source>
        <strain evidence="1 2">CBS 115471</strain>
    </source>
</reference>
<dbReference type="Proteomes" id="UP000193144">
    <property type="component" value="Unassembled WGS sequence"/>
</dbReference>
<proteinExistence type="predicted"/>
<keyword evidence="2" id="KW-1185">Reference proteome</keyword>
<comment type="caution">
    <text evidence="1">The sequence shown here is derived from an EMBL/GenBank/DDBJ whole genome shotgun (WGS) entry which is preliminary data.</text>
</comment>
<organism evidence="1 2">
    <name type="scientific">Clohesyomyces aquaticus</name>
    <dbReference type="NCBI Taxonomy" id="1231657"/>
    <lineage>
        <taxon>Eukaryota</taxon>
        <taxon>Fungi</taxon>
        <taxon>Dikarya</taxon>
        <taxon>Ascomycota</taxon>
        <taxon>Pezizomycotina</taxon>
        <taxon>Dothideomycetes</taxon>
        <taxon>Pleosporomycetidae</taxon>
        <taxon>Pleosporales</taxon>
        <taxon>Lindgomycetaceae</taxon>
        <taxon>Clohesyomyces</taxon>
    </lineage>
</organism>
<protein>
    <submittedName>
        <fullName evidence="1">Uncharacterized protein</fullName>
    </submittedName>
</protein>
<gene>
    <name evidence="1" type="ORF">BCR34DRAFT_631853</name>
</gene>
<accession>A0A1Y1ZA38</accession>
<sequence>MFHSHARLRQSVRIEIPVLESSLLFTTGGEVPSQKLVTFVSEGIEQTHAYRGAIEHPSIALSVSCLMSMGDTSCEGFDATCENFYGKVMRHDHENNLRGLKGRNGMVRAHPRFRLVASSFSAPTDTAPSIIILFVALPASSTVLLASPSMPPSGAHKEVYGTIRTHSRALDPFRDHWALRSSDQSTLFAHRRNTAQIRPHEPLPTYHDT</sequence>
<evidence type="ECO:0000313" key="2">
    <source>
        <dbReference type="Proteomes" id="UP000193144"/>
    </source>
</evidence>
<dbReference type="EMBL" id="MCFA01000111">
    <property type="protein sequence ID" value="ORY07132.1"/>
    <property type="molecule type" value="Genomic_DNA"/>
</dbReference>